<dbReference type="EnsemblPlants" id="PGSC0003DMT400042216">
    <property type="protein sequence ID" value="PGSC0003DMT400042216"/>
    <property type="gene ID" value="PGSC0003DMG400016384"/>
</dbReference>
<keyword evidence="2" id="KW-1185">Reference proteome</keyword>
<dbReference type="AlphaFoldDB" id="M1BCP2"/>
<name>M1BCP2_SOLTU</name>
<reference evidence="1" key="2">
    <citation type="submission" date="2015-06" db="UniProtKB">
        <authorList>
            <consortium name="EnsemblPlants"/>
        </authorList>
    </citation>
    <scope>IDENTIFICATION</scope>
    <source>
        <strain evidence="1">DM1-3 516 R44</strain>
    </source>
</reference>
<reference evidence="2" key="1">
    <citation type="journal article" date="2011" name="Nature">
        <title>Genome sequence and analysis of the tuber crop potato.</title>
        <authorList>
            <consortium name="The Potato Genome Sequencing Consortium"/>
        </authorList>
    </citation>
    <scope>NUCLEOTIDE SEQUENCE [LARGE SCALE GENOMIC DNA]</scope>
    <source>
        <strain evidence="2">cv. DM1-3 516 R44</strain>
    </source>
</reference>
<dbReference type="ExpressionAtlas" id="M1BCP2">
    <property type="expression patterns" value="baseline"/>
</dbReference>
<dbReference type="EnsemblPlants" id="PGSC0003DMT400042217">
    <property type="protein sequence ID" value="PGSC0003DMT400042217"/>
    <property type="gene ID" value="PGSC0003DMG400016384"/>
</dbReference>
<dbReference type="HOGENOM" id="CLU_3110144_0_0_1"/>
<dbReference type="Proteomes" id="UP000011115">
    <property type="component" value="Unassembled WGS sequence"/>
</dbReference>
<proteinExistence type="predicted"/>
<organism evidence="1 2">
    <name type="scientific">Solanum tuberosum</name>
    <name type="common">Potato</name>
    <dbReference type="NCBI Taxonomy" id="4113"/>
    <lineage>
        <taxon>Eukaryota</taxon>
        <taxon>Viridiplantae</taxon>
        <taxon>Streptophyta</taxon>
        <taxon>Embryophyta</taxon>
        <taxon>Tracheophyta</taxon>
        <taxon>Spermatophyta</taxon>
        <taxon>Magnoliopsida</taxon>
        <taxon>eudicotyledons</taxon>
        <taxon>Gunneridae</taxon>
        <taxon>Pentapetalae</taxon>
        <taxon>asterids</taxon>
        <taxon>lamiids</taxon>
        <taxon>Solanales</taxon>
        <taxon>Solanaceae</taxon>
        <taxon>Solanoideae</taxon>
        <taxon>Solaneae</taxon>
        <taxon>Solanum</taxon>
    </lineage>
</organism>
<dbReference type="Gramene" id="PGSC0003DMT400042216">
    <property type="protein sequence ID" value="PGSC0003DMT400042216"/>
    <property type="gene ID" value="PGSC0003DMG400016384"/>
</dbReference>
<accession>M1BCP2</accession>
<dbReference type="Gramene" id="PGSC0003DMT400042217">
    <property type="protein sequence ID" value="PGSC0003DMT400042217"/>
    <property type="gene ID" value="PGSC0003DMG400016384"/>
</dbReference>
<evidence type="ECO:0000313" key="1">
    <source>
        <dbReference type="EnsemblPlants" id="PGSC0003DMT400042217"/>
    </source>
</evidence>
<sequence length="51" mass="5662">MEEMIPRIMSVTGNVEFARCLLDGNSYPTGKILLCTVAMRKLVCLSLESAR</sequence>
<evidence type="ECO:0000313" key="2">
    <source>
        <dbReference type="Proteomes" id="UP000011115"/>
    </source>
</evidence>
<protein>
    <submittedName>
        <fullName evidence="1">Uncharacterized protein</fullName>
    </submittedName>
</protein>